<reference evidence="4" key="1">
    <citation type="journal article" date="2013" name="Nat. Biotechnol.">
        <title>Draft genome sequence of chickpea (Cicer arietinum) provides a resource for trait improvement.</title>
        <authorList>
            <person name="Varshney R.K."/>
            <person name="Song C."/>
            <person name="Saxena R.K."/>
            <person name="Azam S."/>
            <person name="Yu S."/>
            <person name="Sharpe A.G."/>
            <person name="Cannon S."/>
            <person name="Baek J."/>
            <person name="Rosen B.D."/>
            <person name="Tar'an B."/>
            <person name="Millan T."/>
            <person name="Zhang X."/>
            <person name="Ramsay L.D."/>
            <person name="Iwata A."/>
            <person name="Wang Y."/>
            <person name="Nelson W."/>
            <person name="Farmer A.D."/>
            <person name="Gaur P.M."/>
            <person name="Soderlund C."/>
            <person name="Penmetsa R.V."/>
            <person name="Xu C."/>
            <person name="Bharti A.K."/>
            <person name="He W."/>
            <person name="Winter P."/>
            <person name="Zhao S."/>
            <person name="Hane J.K."/>
            <person name="Carrasquilla-Garcia N."/>
            <person name="Condie J.A."/>
            <person name="Upadhyaya H.D."/>
            <person name="Luo M.C."/>
            <person name="Thudi M."/>
            <person name="Gowda C.L."/>
            <person name="Singh N.P."/>
            <person name="Lichtenzveig J."/>
            <person name="Gali K.K."/>
            <person name="Rubio J."/>
            <person name="Nadarajan N."/>
            <person name="Dolezel J."/>
            <person name="Bansal K.C."/>
            <person name="Xu X."/>
            <person name="Edwards D."/>
            <person name="Zhang G."/>
            <person name="Kahl G."/>
            <person name="Gil J."/>
            <person name="Singh K.B."/>
            <person name="Datta S.K."/>
            <person name="Jackson S.A."/>
            <person name="Wang J."/>
            <person name="Cook D.R."/>
        </authorList>
    </citation>
    <scope>NUCLEOTIDE SEQUENCE [LARGE SCALE GENOMIC DNA]</scope>
    <source>
        <strain evidence="4">cv. CDC Frontier</strain>
    </source>
</reference>
<reference evidence="5" key="2">
    <citation type="submission" date="2025-08" db="UniProtKB">
        <authorList>
            <consortium name="RefSeq"/>
        </authorList>
    </citation>
    <scope>IDENTIFICATION</scope>
    <source>
        <tissue evidence="5">Etiolated seedlings</tissue>
    </source>
</reference>
<protein>
    <submittedName>
        <fullName evidence="5">Non-specific lipid-transfer protein 1-like</fullName>
    </submittedName>
</protein>
<dbReference type="RefSeq" id="XP_004492551.1">
    <property type="nucleotide sequence ID" value="XM_004492494.3"/>
</dbReference>
<gene>
    <name evidence="5" type="primary">LOC101494754</name>
</gene>
<dbReference type="STRING" id="3827.A0A1S2XPN1"/>
<evidence type="ECO:0000313" key="5">
    <source>
        <dbReference type="RefSeq" id="XP_004492551.1"/>
    </source>
</evidence>
<keyword evidence="2 3" id="KW-0732">Signal</keyword>
<dbReference type="OrthoDB" id="1890443at2759"/>
<proteinExistence type="inferred from homology"/>
<feature type="chain" id="PRO_5010280660" evidence="3">
    <location>
        <begin position="22"/>
        <end position="121"/>
    </location>
</feature>
<dbReference type="Proteomes" id="UP000087171">
    <property type="component" value="Chromosome Ca3"/>
</dbReference>
<dbReference type="PANTHER" id="PTHR33076">
    <property type="entry name" value="NON-SPECIFIC LIPID-TRANSFER PROTEIN 2-RELATED"/>
    <property type="match status" value="1"/>
</dbReference>
<name>A0A1S2XPN1_CICAR</name>
<keyword evidence="4" id="KW-1185">Reference proteome</keyword>
<accession>A0A1S2XPN1</accession>
<evidence type="ECO:0000313" key="4">
    <source>
        <dbReference type="Proteomes" id="UP000087171"/>
    </source>
</evidence>
<sequence length="121" mass="13006">MARTNVVKFNWLALMICIALGAPILSMAALTCCQVKPTLEACKCFARNGGDSVPQDCCYEAMNLKNNIISSGKDTIAACHCIQEAASKIPDINATAFSIIPQSCGIRLPFNFRLGMNCDSL</sequence>
<dbReference type="SUPFAM" id="SSF47699">
    <property type="entry name" value="Bifunctional inhibitor/lipid-transfer protein/seed storage 2S albumin"/>
    <property type="match status" value="1"/>
</dbReference>
<evidence type="ECO:0000256" key="3">
    <source>
        <dbReference type="SAM" id="SignalP"/>
    </source>
</evidence>
<organism evidence="4 5">
    <name type="scientific">Cicer arietinum</name>
    <name type="common">Chickpea</name>
    <name type="synonym">Garbanzo</name>
    <dbReference type="NCBI Taxonomy" id="3827"/>
    <lineage>
        <taxon>Eukaryota</taxon>
        <taxon>Viridiplantae</taxon>
        <taxon>Streptophyta</taxon>
        <taxon>Embryophyta</taxon>
        <taxon>Tracheophyta</taxon>
        <taxon>Spermatophyta</taxon>
        <taxon>Magnoliopsida</taxon>
        <taxon>eudicotyledons</taxon>
        <taxon>Gunneridae</taxon>
        <taxon>Pentapetalae</taxon>
        <taxon>rosids</taxon>
        <taxon>fabids</taxon>
        <taxon>Fabales</taxon>
        <taxon>Fabaceae</taxon>
        <taxon>Papilionoideae</taxon>
        <taxon>50 kb inversion clade</taxon>
        <taxon>NPAAA clade</taxon>
        <taxon>Hologalegina</taxon>
        <taxon>IRL clade</taxon>
        <taxon>Cicereae</taxon>
        <taxon>Cicer</taxon>
    </lineage>
</organism>
<evidence type="ECO:0000256" key="2">
    <source>
        <dbReference type="ARBA" id="ARBA00022729"/>
    </source>
</evidence>
<dbReference type="PaxDb" id="3827-XP_004492551.1"/>
<dbReference type="GeneID" id="101494754"/>
<comment type="similarity">
    <text evidence="1">Belongs to the plant LTP family.</text>
</comment>
<dbReference type="AlphaFoldDB" id="A0A1S2XPN1"/>
<dbReference type="InterPro" id="IPR000528">
    <property type="entry name" value="Plant_nsLTP"/>
</dbReference>
<evidence type="ECO:0000256" key="1">
    <source>
        <dbReference type="ARBA" id="ARBA00009748"/>
    </source>
</evidence>
<dbReference type="PRINTS" id="PR00382">
    <property type="entry name" value="LIPIDTRNSFER"/>
</dbReference>
<dbReference type="PROSITE" id="PS00597">
    <property type="entry name" value="PLANT_LTP"/>
    <property type="match status" value="1"/>
</dbReference>
<dbReference type="Gene3D" id="1.10.110.10">
    <property type="entry name" value="Plant lipid-transfer and hydrophobic proteins"/>
    <property type="match status" value="1"/>
</dbReference>
<dbReference type="GO" id="GO:0006869">
    <property type="term" value="P:lipid transport"/>
    <property type="evidence" value="ECO:0007669"/>
    <property type="project" value="InterPro"/>
</dbReference>
<dbReference type="GO" id="GO:0008289">
    <property type="term" value="F:lipid binding"/>
    <property type="evidence" value="ECO:0007669"/>
    <property type="project" value="InterPro"/>
</dbReference>
<dbReference type="InterPro" id="IPR036312">
    <property type="entry name" value="Bifun_inhib/LTP/seed_sf"/>
</dbReference>
<feature type="signal peptide" evidence="3">
    <location>
        <begin position="1"/>
        <end position="21"/>
    </location>
</feature>
<dbReference type="KEGG" id="cam:101494754"/>